<dbReference type="InterPro" id="IPR032452">
    <property type="entry name" value="Na_Ca_Ex_C-exten"/>
</dbReference>
<accession>A0A914YVM2</accession>
<name>A0A914YVM2_9BILA</name>
<dbReference type="AlphaFoldDB" id="A0A914YVM2"/>
<dbReference type="Proteomes" id="UP000887577">
    <property type="component" value="Unplaced"/>
</dbReference>
<keyword evidence="2" id="KW-1185">Reference proteome</keyword>
<sequence length="124" mass="14561">MSAYFANLYTHNFGQRILATPMASFVRRSPNRVPDKDKNDVTLEKGENLNTALMGNRSSQKEEVAFDTHKKRYLDIFRQLRTENPDMTIDDLEILATDQIVKEAPKSRAFYRIQVKEFFDKKKR</sequence>
<evidence type="ECO:0000259" key="1">
    <source>
        <dbReference type="Pfam" id="PF16494"/>
    </source>
</evidence>
<protein>
    <submittedName>
        <fullName evidence="3">Sodium/calcium exchanger domain-containing protein</fullName>
    </submittedName>
</protein>
<dbReference type="WBParaSite" id="PSU_v2.g4180.t1">
    <property type="protein sequence ID" value="PSU_v2.g4180.t1"/>
    <property type="gene ID" value="PSU_v2.g4180"/>
</dbReference>
<dbReference type="Pfam" id="PF16494">
    <property type="entry name" value="Na_Ca_ex_C"/>
    <property type="match status" value="1"/>
</dbReference>
<proteinExistence type="predicted"/>
<reference evidence="3" key="1">
    <citation type="submission" date="2022-11" db="UniProtKB">
        <authorList>
            <consortium name="WormBaseParasite"/>
        </authorList>
    </citation>
    <scope>IDENTIFICATION</scope>
</reference>
<feature type="domain" description="Sodium/calcium exchanger" evidence="1">
    <location>
        <begin position="40"/>
        <end position="114"/>
    </location>
</feature>
<evidence type="ECO:0000313" key="2">
    <source>
        <dbReference type="Proteomes" id="UP000887577"/>
    </source>
</evidence>
<organism evidence="2 3">
    <name type="scientific">Panagrolaimus superbus</name>
    <dbReference type="NCBI Taxonomy" id="310955"/>
    <lineage>
        <taxon>Eukaryota</taxon>
        <taxon>Metazoa</taxon>
        <taxon>Ecdysozoa</taxon>
        <taxon>Nematoda</taxon>
        <taxon>Chromadorea</taxon>
        <taxon>Rhabditida</taxon>
        <taxon>Tylenchina</taxon>
        <taxon>Panagrolaimomorpha</taxon>
        <taxon>Panagrolaimoidea</taxon>
        <taxon>Panagrolaimidae</taxon>
        <taxon>Panagrolaimus</taxon>
    </lineage>
</organism>
<evidence type="ECO:0000313" key="3">
    <source>
        <dbReference type="WBParaSite" id="PSU_v2.g4180.t1"/>
    </source>
</evidence>